<keyword evidence="6 9" id="KW-0067">ATP-binding</keyword>
<evidence type="ECO:0000256" key="1">
    <source>
        <dbReference type="ARBA" id="ARBA00004202"/>
    </source>
</evidence>
<dbReference type="EMBL" id="CP034928">
    <property type="protein sequence ID" value="QAA76121.1"/>
    <property type="molecule type" value="Genomic_DNA"/>
</dbReference>
<comment type="subcellular location">
    <subcellularLocation>
        <location evidence="1">Cell membrane</location>
        <topology evidence="1">Peripheral membrane protein</topology>
    </subcellularLocation>
</comment>
<gene>
    <name evidence="9" type="ORF">BIP78_0355</name>
</gene>
<sequence>MADAVLEVRNLKVAFPCPGGVIRAVEGIDLDIEQGRCAALVGESGCGKSVSALAIMKLLNTPPAVWRVDRLRLDDLDLAHLPDRQMERIRGKHMAIVFQDAMTALNPVMTVGKQIDEVYLRHSRLSRREARQRTIKALELVGVPEARSRANSYPHQLSGGMRQRVLIALAFACVPKLIIADEPTTALDVTIQAQVLDVLKSMQRVHRVSALLITHDLSVVANMADHVYVMYAGKIVERAALQELFVAPLHPYTDGLLASVPRISDERQPFVQIPDAVPHPMRKPTGCYFHPRCPRSSELCERRMPHLEARADERAVRCWHPLLQRDEVRS</sequence>
<dbReference type="Proteomes" id="UP000287233">
    <property type="component" value="Chromosome"/>
</dbReference>
<dbReference type="Pfam" id="PF00005">
    <property type="entry name" value="ABC_tran"/>
    <property type="match status" value="1"/>
</dbReference>
<evidence type="ECO:0000313" key="10">
    <source>
        <dbReference type="Proteomes" id="UP000287233"/>
    </source>
</evidence>
<dbReference type="InterPro" id="IPR017871">
    <property type="entry name" value="ABC_transporter-like_CS"/>
</dbReference>
<name>A0A410FT25_BIPS1</name>
<protein>
    <submittedName>
        <fullName evidence="9">ABC transporter, ATP-binding protein (Cluster 5, nickel/peptides/opines)</fullName>
    </submittedName>
</protein>
<dbReference type="SUPFAM" id="SSF52540">
    <property type="entry name" value="P-loop containing nucleoside triphosphate hydrolases"/>
    <property type="match status" value="1"/>
</dbReference>
<dbReference type="Gene3D" id="3.40.50.300">
    <property type="entry name" value="P-loop containing nucleotide triphosphate hydrolases"/>
    <property type="match status" value="1"/>
</dbReference>
<keyword evidence="4" id="KW-1003">Cell membrane</keyword>
<dbReference type="InterPro" id="IPR003593">
    <property type="entry name" value="AAA+_ATPase"/>
</dbReference>
<dbReference type="CDD" id="cd03257">
    <property type="entry name" value="ABC_NikE_OppD_transporters"/>
    <property type="match status" value="1"/>
</dbReference>
<dbReference type="GO" id="GO:0005524">
    <property type="term" value="F:ATP binding"/>
    <property type="evidence" value="ECO:0007669"/>
    <property type="project" value="UniProtKB-KW"/>
</dbReference>
<dbReference type="PANTHER" id="PTHR43297">
    <property type="entry name" value="OLIGOPEPTIDE TRANSPORT ATP-BINDING PROTEIN APPD"/>
    <property type="match status" value="1"/>
</dbReference>
<organism evidence="9 10">
    <name type="scientific">Bipolaricaulis sibiricus</name>
    <dbReference type="NCBI Taxonomy" id="2501609"/>
    <lineage>
        <taxon>Bacteria</taxon>
        <taxon>Candidatus Bipolaricaulota</taxon>
        <taxon>Candidatus Bipolaricaulia</taxon>
        <taxon>Candidatus Bipolaricaulales</taxon>
        <taxon>Candidatus Bipolaricaulaceae</taxon>
        <taxon>Candidatus Bipolaricaulis</taxon>
    </lineage>
</organism>
<dbReference type="FunFam" id="3.40.50.300:FF:000016">
    <property type="entry name" value="Oligopeptide ABC transporter ATP-binding component"/>
    <property type="match status" value="1"/>
</dbReference>
<evidence type="ECO:0000313" key="9">
    <source>
        <dbReference type="EMBL" id="QAA76121.1"/>
    </source>
</evidence>
<reference evidence="10" key="1">
    <citation type="submission" date="2018-12" db="EMBL/GenBank/DDBJ databases">
        <title>Complete genome sequence of an uncultured bacterium of the candidate phylum Bipolaricaulota.</title>
        <authorList>
            <person name="Kadnikov V.V."/>
            <person name="Mardanov A.V."/>
            <person name="Beletsky A.V."/>
            <person name="Frank Y.A."/>
            <person name="Karnachuk O.V."/>
            <person name="Ravin N.V."/>
        </authorList>
    </citation>
    <scope>NUCLEOTIDE SEQUENCE [LARGE SCALE GENOMIC DNA]</scope>
</reference>
<evidence type="ECO:0000256" key="3">
    <source>
        <dbReference type="ARBA" id="ARBA00022448"/>
    </source>
</evidence>
<dbReference type="InterPro" id="IPR050388">
    <property type="entry name" value="ABC_Ni/Peptide_Import"/>
</dbReference>
<dbReference type="InterPro" id="IPR013563">
    <property type="entry name" value="Oligopep_ABC_C"/>
</dbReference>
<evidence type="ECO:0000256" key="7">
    <source>
        <dbReference type="ARBA" id="ARBA00023136"/>
    </source>
</evidence>
<proteinExistence type="inferred from homology"/>
<keyword evidence="5" id="KW-0547">Nucleotide-binding</keyword>
<dbReference type="Pfam" id="PF08352">
    <property type="entry name" value="oligo_HPY"/>
    <property type="match status" value="1"/>
</dbReference>
<dbReference type="GO" id="GO:0016887">
    <property type="term" value="F:ATP hydrolysis activity"/>
    <property type="evidence" value="ECO:0007669"/>
    <property type="project" value="InterPro"/>
</dbReference>
<dbReference type="GO" id="GO:0005886">
    <property type="term" value="C:plasma membrane"/>
    <property type="evidence" value="ECO:0007669"/>
    <property type="project" value="UniProtKB-SubCell"/>
</dbReference>
<dbReference type="PROSITE" id="PS00211">
    <property type="entry name" value="ABC_TRANSPORTER_1"/>
    <property type="match status" value="1"/>
</dbReference>
<evidence type="ECO:0000259" key="8">
    <source>
        <dbReference type="PROSITE" id="PS50893"/>
    </source>
</evidence>
<dbReference type="SMART" id="SM00382">
    <property type="entry name" value="AAA"/>
    <property type="match status" value="1"/>
</dbReference>
<accession>A0A410FT25</accession>
<dbReference type="InterPro" id="IPR027417">
    <property type="entry name" value="P-loop_NTPase"/>
</dbReference>
<feature type="domain" description="ABC transporter" evidence="8">
    <location>
        <begin position="6"/>
        <end position="257"/>
    </location>
</feature>
<dbReference type="GO" id="GO:0015833">
    <property type="term" value="P:peptide transport"/>
    <property type="evidence" value="ECO:0007669"/>
    <property type="project" value="InterPro"/>
</dbReference>
<evidence type="ECO:0000256" key="6">
    <source>
        <dbReference type="ARBA" id="ARBA00022840"/>
    </source>
</evidence>
<dbReference type="PROSITE" id="PS50893">
    <property type="entry name" value="ABC_TRANSPORTER_2"/>
    <property type="match status" value="1"/>
</dbReference>
<evidence type="ECO:0000256" key="2">
    <source>
        <dbReference type="ARBA" id="ARBA00005417"/>
    </source>
</evidence>
<keyword evidence="7" id="KW-0472">Membrane</keyword>
<keyword evidence="3" id="KW-0813">Transport</keyword>
<dbReference type="KEGG" id="bih:BIP78_0355"/>
<dbReference type="PANTHER" id="PTHR43297:SF2">
    <property type="entry name" value="DIPEPTIDE TRANSPORT ATP-BINDING PROTEIN DPPD"/>
    <property type="match status" value="1"/>
</dbReference>
<evidence type="ECO:0000256" key="4">
    <source>
        <dbReference type="ARBA" id="ARBA00022475"/>
    </source>
</evidence>
<dbReference type="AlphaFoldDB" id="A0A410FT25"/>
<dbReference type="NCBIfam" id="TIGR01727">
    <property type="entry name" value="oligo_HPY"/>
    <property type="match status" value="1"/>
</dbReference>
<comment type="similarity">
    <text evidence="2">Belongs to the ABC transporter superfamily.</text>
</comment>
<dbReference type="InterPro" id="IPR003439">
    <property type="entry name" value="ABC_transporter-like_ATP-bd"/>
</dbReference>
<evidence type="ECO:0000256" key="5">
    <source>
        <dbReference type="ARBA" id="ARBA00022741"/>
    </source>
</evidence>